<feature type="compositionally biased region" description="Polar residues" evidence="7">
    <location>
        <begin position="9"/>
        <end position="31"/>
    </location>
</feature>
<dbReference type="Gene3D" id="6.10.250.540">
    <property type="match status" value="1"/>
</dbReference>
<sequence>MAVWGDDPSLSNQQSRFQSDTRNPSLNPFFPSSQRKPHLFPFFSCPMNDSSFVSDTRTHCHSDDRQSAFVKLPLKQTNEIDHCKGQTSRQATLDGHGEEMKFPSLEPESCVGGKQQHSKSKVSKNAKSGAQRSNAESPNILNPVVTCRYDSSLGLLTKKFISLIQEAKDGTLDLNRTADVLEVQKRRIYDITNVLEGIGLIEKTSKNHISWKGFDMSGPQKMDNEVTRLKAEVERLYAEECRLDDCIREKQELLRAIAGDENCQKHLFLTEEDITTLPCFQNQTLIAIKAPQASSVEVPDPDEDIGFSQRQFRIIIRSTTGPIDLYLLSKYEGQSEDITVRRDNSAFYLFFDHMHVYSSFHHSYVHDACSKYEGQSEDITVRRTKSLDYSVEDSGCNKLQDAGPFSSLAQRDLGFRRLSHQTLNFKIDVYKSKPPNPSLHGYLSPPAQIDDDYWLRSDPEVSITDLWANEDWAQENDIFQEDSITSDASLAQTQPSLRGV</sequence>
<dbReference type="PANTHER" id="PTHR12081:SF51">
    <property type="entry name" value="TRANSCRIPTION FACTOR E2FC"/>
    <property type="match status" value="1"/>
</dbReference>
<dbReference type="InterPro" id="IPR036390">
    <property type="entry name" value="WH_DNA-bd_sf"/>
</dbReference>
<dbReference type="InterPro" id="IPR015633">
    <property type="entry name" value="E2F"/>
</dbReference>
<evidence type="ECO:0000313" key="9">
    <source>
        <dbReference type="EMBL" id="RVW42550.1"/>
    </source>
</evidence>
<feature type="domain" description="E2F/DP family winged-helix DNA-binding" evidence="8">
    <location>
        <begin position="148"/>
        <end position="213"/>
    </location>
</feature>
<gene>
    <name evidence="9" type="primary">E2FC</name>
    <name evidence="9" type="ORF">CK203_085376</name>
</gene>
<keyword evidence="5" id="KW-0131">Cell cycle</keyword>
<feature type="region of interest" description="Disordered" evidence="7">
    <location>
        <begin position="1"/>
        <end position="31"/>
    </location>
</feature>
<proteinExistence type="inferred from homology"/>
<protein>
    <submittedName>
        <fullName evidence="9">Transcription factor E2FC</fullName>
    </submittedName>
</protein>
<dbReference type="AlphaFoldDB" id="A0A438E4I1"/>
<keyword evidence="6" id="KW-0539">Nucleus</keyword>
<keyword evidence="3 6" id="KW-0238">DNA-binding</keyword>
<evidence type="ECO:0000256" key="4">
    <source>
        <dbReference type="ARBA" id="ARBA00023163"/>
    </source>
</evidence>
<evidence type="ECO:0000259" key="8">
    <source>
        <dbReference type="SMART" id="SM01372"/>
    </source>
</evidence>
<evidence type="ECO:0000313" key="10">
    <source>
        <dbReference type="Proteomes" id="UP000288805"/>
    </source>
</evidence>
<dbReference type="CDD" id="cd14660">
    <property type="entry name" value="E2F_DD"/>
    <property type="match status" value="1"/>
</dbReference>
<organism evidence="9 10">
    <name type="scientific">Vitis vinifera</name>
    <name type="common">Grape</name>
    <dbReference type="NCBI Taxonomy" id="29760"/>
    <lineage>
        <taxon>Eukaryota</taxon>
        <taxon>Viridiplantae</taxon>
        <taxon>Streptophyta</taxon>
        <taxon>Embryophyta</taxon>
        <taxon>Tracheophyta</taxon>
        <taxon>Spermatophyta</taxon>
        <taxon>Magnoliopsida</taxon>
        <taxon>eudicotyledons</taxon>
        <taxon>Gunneridae</taxon>
        <taxon>Pentapetalae</taxon>
        <taxon>rosids</taxon>
        <taxon>Vitales</taxon>
        <taxon>Vitaceae</taxon>
        <taxon>Viteae</taxon>
        <taxon>Vitis</taxon>
    </lineage>
</organism>
<feature type="region of interest" description="Disordered" evidence="7">
    <location>
        <begin position="98"/>
        <end position="137"/>
    </location>
</feature>
<accession>A0A438E4I1</accession>
<dbReference type="GO" id="GO:0005667">
    <property type="term" value="C:transcription regulator complex"/>
    <property type="evidence" value="ECO:0007669"/>
    <property type="project" value="InterPro"/>
</dbReference>
<dbReference type="SUPFAM" id="SSF46785">
    <property type="entry name" value="Winged helix' DNA-binding domain"/>
    <property type="match status" value="1"/>
</dbReference>
<dbReference type="InterPro" id="IPR003316">
    <property type="entry name" value="E2F_WHTH_DNA-bd_dom"/>
</dbReference>
<comment type="caution">
    <text evidence="9">The sequence shown here is derived from an EMBL/GenBank/DDBJ whole genome shotgun (WGS) entry which is preliminary data.</text>
</comment>
<dbReference type="GO" id="GO:0000978">
    <property type="term" value="F:RNA polymerase II cis-regulatory region sequence-specific DNA binding"/>
    <property type="evidence" value="ECO:0007669"/>
    <property type="project" value="InterPro"/>
</dbReference>
<dbReference type="GO" id="GO:0046983">
    <property type="term" value="F:protein dimerization activity"/>
    <property type="evidence" value="ECO:0007669"/>
    <property type="project" value="InterPro"/>
</dbReference>
<dbReference type="SMART" id="SM01372">
    <property type="entry name" value="E2F_TDP"/>
    <property type="match status" value="1"/>
</dbReference>
<evidence type="ECO:0000256" key="5">
    <source>
        <dbReference type="ARBA" id="ARBA00023306"/>
    </source>
</evidence>
<evidence type="ECO:0000256" key="3">
    <source>
        <dbReference type="ARBA" id="ARBA00023125"/>
    </source>
</evidence>
<keyword evidence="2 6" id="KW-0805">Transcription regulation</keyword>
<dbReference type="InterPro" id="IPR032198">
    <property type="entry name" value="E2F_CC-MB"/>
</dbReference>
<dbReference type="EMBL" id="QGNW01001402">
    <property type="protein sequence ID" value="RVW42550.1"/>
    <property type="molecule type" value="Genomic_DNA"/>
</dbReference>
<dbReference type="Pfam" id="PF16421">
    <property type="entry name" value="E2F_CC-MB"/>
    <property type="match status" value="1"/>
</dbReference>
<feature type="compositionally biased region" description="Polar residues" evidence="7">
    <location>
        <begin position="125"/>
        <end position="137"/>
    </location>
</feature>
<keyword evidence="4 6" id="KW-0804">Transcription</keyword>
<evidence type="ECO:0000256" key="2">
    <source>
        <dbReference type="ARBA" id="ARBA00023015"/>
    </source>
</evidence>
<evidence type="ECO:0000256" key="6">
    <source>
        <dbReference type="RuleBase" id="RU003796"/>
    </source>
</evidence>
<comment type="similarity">
    <text evidence="1 6">Belongs to the E2F/DP family.</text>
</comment>
<dbReference type="SUPFAM" id="SSF144074">
    <property type="entry name" value="E2F-DP heterodimerization region"/>
    <property type="match status" value="1"/>
</dbReference>
<dbReference type="PANTHER" id="PTHR12081">
    <property type="entry name" value="TRANSCRIPTION FACTOR E2F"/>
    <property type="match status" value="1"/>
</dbReference>
<name>A0A438E4I1_VITVI</name>
<comment type="subcellular location">
    <subcellularLocation>
        <location evidence="6">Nucleus</location>
    </subcellularLocation>
</comment>
<dbReference type="InterPro" id="IPR037241">
    <property type="entry name" value="E2F-DP_heterodim"/>
</dbReference>
<dbReference type="FunFam" id="1.10.10.10:FF:000008">
    <property type="entry name" value="E2F transcription factor 1"/>
    <property type="match status" value="1"/>
</dbReference>
<evidence type="ECO:0000256" key="1">
    <source>
        <dbReference type="ARBA" id="ARBA00010940"/>
    </source>
</evidence>
<evidence type="ECO:0000256" key="7">
    <source>
        <dbReference type="SAM" id="MobiDB-lite"/>
    </source>
</evidence>
<dbReference type="GO" id="GO:0005634">
    <property type="term" value="C:nucleus"/>
    <property type="evidence" value="ECO:0007669"/>
    <property type="project" value="UniProtKB-SubCell"/>
</dbReference>
<dbReference type="Gene3D" id="1.10.10.10">
    <property type="entry name" value="Winged helix-like DNA-binding domain superfamily/Winged helix DNA-binding domain"/>
    <property type="match status" value="1"/>
</dbReference>
<dbReference type="InterPro" id="IPR036388">
    <property type="entry name" value="WH-like_DNA-bd_sf"/>
</dbReference>
<dbReference type="GO" id="GO:0006357">
    <property type="term" value="P:regulation of transcription by RNA polymerase II"/>
    <property type="evidence" value="ECO:0007669"/>
    <property type="project" value="InterPro"/>
</dbReference>
<dbReference type="Pfam" id="PF02319">
    <property type="entry name" value="WHD_E2F_TDP"/>
    <property type="match status" value="1"/>
</dbReference>
<reference evidence="9 10" key="1">
    <citation type="journal article" date="2018" name="PLoS Genet.">
        <title>Population sequencing reveals clonal diversity and ancestral inbreeding in the grapevine cultivar Chardonnay.</title>
        <authorList>
            <person name="Roach M.J."/>
            <person name="Johnson D.L."/>
            <person name="Bohlmann J."/>
            <person name="van Vuuren H.J."/>
            <person name="Jones S.J."/>
            <person name="Pretorius I.S."/>
            <person name="Schmidt S.A."/>
            <person name="Borneman A.R."/>
        </authorList>
    </citation>
    <scope>NUCLEOTIDE SEQUENCE [LARGE SCALE GENOMIC DNA]</scope>
    <source>
        <strain evidence="10">cv. Chardonnay</strain>
        <tissue evidence="9">Leaf</tissue>
    </source>
</reference>
<dbReference type="Proteomes" id="UP000288805">
    <property type="component" value="Unassembled WGS sequence"/>
</dbReference>